<reference evidence="2 3" key="1">
    <citation type="submission" date="2018-10" db="EMBL/GenBank/DDBJ databases">
        <title>A high-quality apple genome assembly.</title>
        <authorList>
            <person name="Hu J."/>
        </authorList>
    </citation>
    <scope>NUCLEOTIDE SEQUENCE [LARGE SCALE GENOMIC DNA]</scope>
    <source>
        <strain evidence="3">cv. HFTH1</strain>
        <tissue evidence="2">Young leaf</tissue>
    </source>
</reference>
<dbReference type="InterPro" id="IPR006948">
    <property type="entry name" value="Alliinase_C"/>
</dbReference>
<gene>
    <name evidence="2" type="ORF">DVH24_018829</name>
</gene>
<dbReference type="AlphaFoldDB" id="A0A498HMH6"/>
<dbReference type="Gene3D" id="3.90.1150.10">
    <property type="entry name" value="Aspartate Aminotransferase, domain 1"/>
    <property type="match status" value="1"/>
</dbReference>
<feature type="domain" description="Alliinase C-terminal" evidence="1">
    <location>
        <begin position="113"/>
        <end position="220"/>
    </location>
</feature>
<dbReference type="Proteomes" id="UP000290289">
    <property type="component" value="Chromosome 16"/>
</dbReference>
<dbReference type="EMBL" id="RDQH01000342">
    <property type="protein sequence ID" value="RXH71474.1"/>
    <property type="molecule type" value="Genomic_DNA"/>
</dbReference>
<dbReference type="InterPro" id="IPR015422">
    <property type="entry name" value="PyrdxlP-dep_Trfase_small"/>
</dbReference>
<evidence type="ECO:0000313" key="3">
    <source>
        <dbReference type="Proteomes" id="UP000290289"/>
    </source>
</evidence>
<sequence length="254" mass="28434">MRNPLFYKRGLLPPHKEDSVNPTEGNTLTNATTLSFSRGLPLTLIHGQIYVVPRLPVLCINIWRRLWETTRKAIATETRCGTTENPTSNSKTFSVSLTNGNGGTIPPSDHVLNLEQGDLAVYGSYWSKMGDKCTMVISRSELMSYISDFTSVCWFLKPALEAVVRRLHRTVGNAVVDGDQHIMMGTWSTQLYQATLYALTSPGGPEPVNVVYTAPYYSIQFDAFDPTNNSPLKLRQTNHRLHLLLLVPFFLLLS</sequence>
<comment type="caution">
    <text evidence="2">The sequence shown here is derived from an EMBL/GenBank/DDBJ whole genome shotgun (WGS) entry which is preliminary data.</text>
</comment>
<evidence type="ECO:0000313" key="2">
    <source>
        <dbReference type="EMBL" id="RXH71474.1"/>
    </source>
</evidence>
<organism evidence="2 3">
    <name type="scientific">Malus domestica</name>
    <name type="common">Apple</name>
    <name type="synonym">Pyrus malus</name>
    <dbReference type="NCBI Taxonomy" id="3750"/>
    <lineage>
        <taxon>Eukaryota</taxon>
        <taxon>Viridiplantae</taxon>
        <taxon>Streptophyta</taxon>
        <taxon>Embryophyta</taxon>
        <taxon>Tracheophyta</taxon>
        <taxon>Spermatophyta</taxon>
        <taxon>Magnoliopsida</taxon>
        <taxon>eudicotyledons</taxon>
        <taxon>Gunneridae</taxon>
        <taxon>Pentapetalae</taxon>
        <taxon>rosids</taxon>
        <taxon>fabids</taxon>
        <taxon>Rosales</taxon>
        <taxon>Rosaceae</taxon>
        <taxon>Amygdaloideae</taxon>
        <taxon>Maleae</taxon>
        <taxon>Malus</taxon>
    </lineage>
</organism>
<proteinExistence type="predicted"/>
<evidence type="ECO:0000259" key="1">
    <source>
        <dbReference type="Pfam" id="PF04864"/>
    </source>
</evidence>
<accession>A0A498HMH6</accession>
<dbReference type="SUPFAM" id="SSF53383">
    <property type="entry name" value="PLP-dependent transferases"/>
    <property type="match status" value="1"/>
</dbReference>
<dbReference type="InterPro" id="IPR015424">
    <property type="entry name" value="PyrdxlP-dep_Trfase"/>
</dbReference>
<protein>
    <recommendedName>
        <fullName evidence="1">Alliinase C-terminal domain-containing protein</fullName>
    </recommendedName>
</protein>
<dbReference type="GO" id="GO:0016846">
    <property type="term" value="F:carbon-sulfur lyase activity"/>
    <property type="evidence" value="ECO:0007669"/>
    <property type="project" value="InterPro"/>
</dbReference>
<dbReference type="Pfam" id="PF04864">
    <property type="entry name" value="Alliinase_C"/>
    <property type="match status" value="1"/>
</dbReference>
<dbReference type="STRING" id="3750.A0A498HMH6"/>
<keyword evidence="3" id="KW-1185">Reference proteome</keyword>
<name>A0A498HMH6_MALDO</name>